<comment type="similarity">
    <text evidence="4">Belongs to the BPG-independent phosphoglycerate mutase family. A-PGAM subfamily.</text>
</comment>
<dbReference type="GO" id="GO:0004619">
    <property type="term" value="F:phosphoglycerate mutase activity"/>
    <property type="evidence" value="ECO:0007669"/>
    <property type="project" value="UniProtKB-EC"/>
</dbReference>
<dbReference type="CDD" id="cd16011">
    <property type="entry name" value="iPGM_like"/>
    <property type="match status" value="1"/>
</dbReference>
<evidence type="ECO:0000313" key="8">
    <source>
        <dbReference type="Proteomes" id="UP000230790"/>
    </source>
</evidence>
<feature type="domain" description="Metalloenzyme" evidence="6">
    <location>
        <begin position="17"/>
        <end position="395"/>
    </location>
</feature>
<dbReference type="NCBIfam" id="NF003160">
    <property type="entry name" value="PRK04135.1"/>
    <property type="match status" value="1"/>
</dbReference>
<dbReference type="GO" id="GO:0006096">
    <property type="term" value="P:glycolytic process"/>
    <property type="evidence" value="ECO:0007669"/>
    <property type="project" value="UniProtKB-KW"/>
</dbReference>
<dbReference type="PANTHER" id="PTHR31209:SF0">
    <property type="entry name" value="METALLOENZYME DOMAIN-CONTAINING PROTEIN"/>
    <property type="match status" value="1"/>
</dbReference>
<dbReference type="InterPro" id="IPR004456">
    <property type="entry name" value="Pglycerate_mutase_ApgM"/>
</dbReference>
<evidence type="ECO:0000256" key="1">
    <source>
        <dbReference type="ARBA" id="ARBA00000370"/>
    </source>
</evidence>
<sequence length="406" mass="44085">MADFELIKALIQPAQTKIVLLVMDGLGGLPRPEDDKTELEAAHTPNLDRLAREGCLGQHYPVAIGVTSGSGPGHLGLFGYDPLRYEIGRGVLEAVGIGFNVTDRDVCARGNFCTLDAQGRITDRRAGRIPTEVCARLVKKINDAQIAVGDGIEVFVEPVQDYRFVVVMRGDGLAGNIEDTDPQRTGAPPLPAIARDAASQRAAELFNRWIAHAGEVIRDEHPANGLTLRGFAKEPGLPKFADVYGLRAGAIAIYPMYRGVAALAGMARIAHHAHNAREQFETAARVWNDYDFLFIHVKYTDSRGEDGDFEAKRAVIEEVDAALPVLLDLRPDVLIVTGDHSTPSQLRSHSWHPVPLLLWAPATARRDGSTHFGERACARGGLGTFYAKDIMPLALAHAGRLQKFGA</sequence>
<accession>A0A2M8QAQ6</accession>
<dbReference type="Gene3D" id="3.40.720.10">
    <property type="entry name" value="Alkaline Phosphatase, subunit A"/>
    <property type="match status" value="2"/>
</dbReference>
<dbReference type="PANTHER" id="PTHR31209">
    <property type="entry name" value="COFACTOR-INDEPENDENT PHOSPHOGLYCERATE MUTASE"/>
    <property type="match status" value="1"/>
</dbReference>
<comment type="catalytic activity">
    <reaction evidence="1">
        <text>(2R)-2-phosphoglycerate = (2R)-3-phosphoglycerate</text>
        <dbReference type="Rhea" id="RHEA:15901"/>
        <dbReference type="ChEBI" id="CHEBI:58272"/>
        <dbReference type="ChEBI" id="CHEBI:58289"/>
        <dbReference type="EC" id="5.4.2.12"/>
    </reaction>
</comment>
<evidence type="ECO:0000256" key="2">
    <source>
        <dbReference type="ARBA" id="ARBA00002315"/>
    </source>
</evidence>
<proteinExistence type="inferred from homology"/>
<keyword evidence="5" id="KW-0324">Glycolysis</keyword>
<evidence type="ECO:0000256" key="5">
    <source>
        <dbReference type="ARBA" id="ARBA00023152"/>
    </source>
</evidence>
<organism evidence="7 8">
    <name type="scientific">Candidatus Thermofonsia Clade 3 bacterium</name>
    <dbReference type="NCBI Taxonomy" id="2364212"/>
    <lineage>
        <taxon>Bacteria</taxon>
        <taxon>Bacillati</taxon>
        <taxon>Chloroflexota</taxon>
        <taxon>Candidatus Thermofontia</taxon>
        <taxon>Candidatus Thermofonsia Clade 3</taxon>
    </lineage>
</organism>
<dbReference type="PIRSF" id="PIRSF006392">
    <property type="entry name" value="IPGAM_arch"/>
    <property type="match status" value="1"/>
</dbReference>
<evidence type="ECO:0000256" key="3">
    <source>
        <dbReference type="ARBA" id="ARBA00004921"/>
    </source>
</evidence>
<comment type="function">
    <text evidence="2">Catalyzes the interconversion of 2-phosphoglycerate and 3-phosphoglycerate.</text>
</comment>
<reference evidence="7 8" key="1">
    <citation type="submission" date="2017-11" db="EMBL/GenBank/DDBJ databases">
        <title>Evolution of Phototrophy in the Chloroflexi Phylum Driven by Horizontal Gene Transfer.</title>
        <authorList>
            <person name="Ward L.M."/>
            <person name="Hemp J."/>
            <person name="Shih P.M."/>
            <person name="Mcglynn S.E."/>
            <person name="Fischer W."/>
        </authorList>
    </citation>
    <scope>NUCLEOTIDE SEQUENCE [LARGE SCALE GENOMIC DNA]</scope>
    <source>
        <strain evidence="7">JP3_7</strain>
    </source>
</reference>
<dbReference type="Pfam" id="PF01676">
    <property type="entry name" value="Metalloenzyme"/>
    <property type="match status" value="1"/>
</dbReference>
<protein>
    <submittedName>
        <fullName evidence="7">Phosphoglycerate mutase</fullName>
    </submittedName>
</protein>
<dbReference type="NCBIfam" id="TIGR00306">
    <property type="entry name" value="apgM"/>
    <property type="match status" value="1"/>
</dbReference>
<dbReference type="InterPro" id="IPR017850">
    <property type="entry name" value="Alkaline_phosphatase_core_sf"/>
</dbReference>
<dbReference type="GO" id="GO:0046872">
    <property type="term" value="F:metal ion binding"/>
    <property type="evidence" value="ECO:0007669"/>
    <property type="project" value="InterPro"/>
</dbReference>
<evidence type="ECO:0000259" key="6">
    <source>
        <dbReference type="Pfam" id="PF01676"/>
    </source>
</evidence>
<dbReference type="InterPro" id="IPR006124">
    <property type="entry name" value="Metalloenzyme"/>
</dbReference>
<dbReference type="SUPFAM" id="SSF53649">
    <property type="entry name" value="Alkaline phosphatase-like"/>
    <property type="match status" value="1"/>
</dbReference>
<comment type="caution">
    <text evidence="7">The sequence shown here is derived from an EMBL/GenBank/DDBJ whole genome shotgun (WGS) entry which is preliminary data.</text>
</comment>
<dbReference type="Proteomes" id="UP000230790">
    <property type="component" value="Unassembled WGS sequence"/>
</dbReference>
<dbReference type="AlphaFoldDB" id="A0A2M8QAQ6"/>
<evidence type="ECO:0000313" key="7">
    <source>
        <dbReference type="EMBL" id="PJF46882.1"/>
    </source>
</evidence>
<name>A0A2M8QAQ6_9CHLR</name>
<comment type="pathway">
    <text evidence="3">Carbohydrate degradation.</text>
</comment>
<evidence type="ECO:0000256" key="4">
    <source>
        <dbReference type="ARBA" id="ARBA00005524"/>
    </source>
</evidence>
<dbReference type="EMBL" id="PGTN01000084">
    <property type="protein sequence ID" value="PJF46882.1"/>
    <property type="molecule type" value="Genomic_DNA"/>
</dbReference>
<dbReference type="Pfam" id="PF10143">
    <property type="entry name" value="PhosphMutase"/>
    <property type="match status" value="1"/>
</dbReference>
<gene>
    <name evidence="7" type="ORF">CUN48_11490</name>
</gene>